<dbReference type="SUPFAM" id="SSF52172">
    <property type="entry name" value="CheY-like"/>
    <property type="match status" value="1"/>
</dbReference>
<dbReference type="GO" id="GO:0000160">
    <property type="term" value="P:phosphorelay signal transduction system"/>
    <property type="evidence" value="ECO:0007669"/>
    <property type="project" value="InterPro"/>
</dbReference>
<keyword evidence="3" id="KW-0238">DNA-binding</keyword>
<keyword evidence="2" id="KW-0805">Transcription regulation</keyword>
<accession>A0A4R4QER4</accession>
<dbReference type="InterPro" id="IPR058245">
    <property type="entry name" value="NreC/VraR/RcsB-like_REC"/>
</dbReference>
<gene>
    <name evidence="8" type="ORF">E1261_05490</name>
</gene>
<keyword evidence="4" id="KW-0804">Transcription</keyword>
<evidence type="ECO:0000256" key="2">
    <source>
        <dbReference type="ARBA" id="ARBA00023015"/>
    </source>
</evidence>
<evidence type="ECO:0000313" key="8">
    <source>
        <dbReference type="EMBL" id="TDC33653.1"/>
    </source>
</evidence>
<dbReference type="PROSITE" id="PS50043">
    <property type="entry name" value="HTH_LUXR_2"/>
    <property type="match status" value="1"/>
</dbReference>
<dbReference type="PROSITE" id="PS00622">
    <property type="entry name" value="HTH_LUXR_1"/>
    <property type="match status" value="1"/>
</dbReference>
<evidence type="ECO:0000256" key="4">
    <source>
        <dbReference type="ARBA" id="ARBA00023163"/>
    </source>
</evidence>
<keyword evidence="9" id="KW-1185">Reference proteome</keyword>
<dbReference type="AlphaFoldDB" id="A0A4R4QER4"/>
<name>A0A4R4QER4_9ACTN</name>
<dbReference type="InterPro" id="IPR016032">
    <property type="entry name" value="Sig_transdc_resp-reg_C-effctor"/>
</dbReference>
<dbReference type="SMART" id="SM00421">
    <property type="entry name" value="HTH_LUXR"/>
    <property type="match status" value="1"/>
</dbReference>
<evidence type="ECO:0000256" key="5">
    <source>
        <dbReference type="PROSITE-ProRule" id="PRU00169"/>
    </source>
</evidence>
<evidence type="ECO:0000256" key="1">
    <source>
        <dbReference type="ARBA" id="ARBA00022553"/>
    </source>
</evidence>
<dbReference type="Gene3D" id="3.40.50.2300">
    <property type="match status" value="1"/>
</dbReference>
<reference evidence="8 9" key="1">
    <citation type="submission" date="2019-03" db="EMBL/GenBank/DDBJ databases">
        <title>Draft genome sequences of novel Actinobacteria.</title>
        <authorList>
            <person name="Sahin N."/>
            <person name="Ay H."/>
            <person name="Saygin H."/>
        </authorList>
    </citation>
    <scope>NUCLEOTIDE SEQUENCE [LARGE SCALE GENOMIC DNA]</scope>
    <source>
        <strain evidence="8 9">JCM 30547</strain>
    </source>
</reference>
<feature type="domain" description="Response regulatory" evidence="7">
    <location>
        <begin position="3"/>
        <end position="119"/>
    </location>
</feature>
<dbReference type="OrthoDB" id="9808843at2"/>
<dbReference type="PRINTS" id="PR00038">
    <property type="entry name" value="HTHLUXR"/>
</dbReference>
<dbReference type="GO" id="GO:0003677">
    <property type="term" value="F:DNA binding"/>
    <property type="evidence" value="ECO:0007669"/>
    <property type="project" value="UniProtKB-KW"/>
</dbReference>
<dbReference type="InterPro" id="IPR011006">
    <property type="entry name" value="CheY-like_superfamily"/>
</dbReference>
<dbReference type="Pfam" id="PF00072">
    <property type="entry name" value="Response_reg"/>
    <property type="match status" value="1"/>
</dbReference>
<keyword evidence="1 5" id="KW-0597">Phosphoprotein</keyword>
<comment type="caution">
    <text evidence="8">The sequence shown here is derived from an EMBL/GenBank/DDBJ whole genome shotgun (WGS) entry which is preliminary data.</text>
</comment>
<dbReference type="InterPro" id="IPR039420">
    <property type="entry name" value="WalR-like"/>
</dbReference>
<dbReference type="CDD" id="cd17535">
    <property type="entry name" value="REC_NarL-like"/>
    <property type="match status" value="1"/>
</dbReference>
<dbReference type="PANTHER" id="PTHR43214:SF24">
    <property type="entry name" value="TRANSCRIPTIONAL REGULATORY PROTEIN NARL-RELATED"/>
    <property type="match status" value="1"/>
</dbReference>
<dbReference type="PANTHER" id="PTHR43214">
    <property type="entry name" value="TWO-COMPONENT RESPONSE REGULATOR"/>
    <property type="match status" value="1"/>
</dbReference>
<dbReference type="InterPro" id="IPR001789">
    <property type="entry name" value="Sig_transdc_resp-reg_receiver"/>
</dbReference>
<proteinExistence type="predicted"/>
<evidence type="ECO:0000259" key="6">
    <source>
        <dbReference type="PROSITE" id="PS50043"/>
    </source>
</evidence>
<dbReference type="PROSITE" id="PS50110">
    <property type="entry name" value="RESPONSE_REGULATORY"/>
    <property type="match status" value="1"/>
</dbReference>
<feature type="domain" description="HTH luxR-type" evidence="6">
    <location>
        <begin position="142"/>
        <end position="207"/>
    </location>
</feature>
<evidence type="ECO:0000256" key="3">
    <source>
        <dbReference type="ARBA" id="ARBA00023125"/>
    </source>
</evidence>
<dbReference type="SMART" id="SM00448">
    <property type="entry name" value="REC"/>
    <property type="match status" value="1"/>
</dbReference>
<sequence>MTRLVIADDHPIVRNGLRDLLLSVGGMDIVAEAATGDEAVQKALRYRPDVVLMDLQMPGLNGISATQEIVAADPAIAVVVLSMFEEDDSVLAAVRAGARGYLLKGGPQEDIIQAVHGVATGAAFFGRRVAGKVMELLAGPPPAEAFPDLTGRERDVLDLIAAGLSNIQIARQLHLAPKTVSNNISNIFAKLRIADRAAAIECARAVGLGRAAGPLR</sequence>
<dbReference type="InterPro" id="IPR000792">
    <property type="entry name" value="Tscrpt_reg_LuxR_C"/>
</dbReference>
<dbReference type="Proteomes" id="UP000295075">
    <property type="component" value="Unassembled WGS sequence"/>
</dbReference>
<protein>
    <submittedName>
        <fullName evidence="8">Response regulator transcription factor</fullName>
    </submittedName>
</protein>
<dbReference type="CDD" id="cd06170">
    <property type="entry name" value="LuxR_C_like"/>
    <property type="match status" value="1"/>
</dbReference>
<organism evidence="8 9">
    <name type="scientific">Kribbella albertanoniae</name>
    <dbReference type="NCBI Taxonomy" id="1266829"/>
    <lineage>
        <taxon>Bacteria</taxon>
        <taxon>Bacillati</taxon>
        <taxon>Actinomycetota</taxon>
        <taxon>Actinomycetes</taxon>
        <taxon>Propionibacteriales</taxon>
        <taxon>Kribbellaceae</taxon>
        <taxon>Kribbella</taxon>
    </lineage>
</organism>
<evidence type="ECO:0000259" key="7">
    <source>
        <dbReference type="PROSITE" id="PS50110"/>
    </source>
</evidence>
<feature type="modified residue" description="4-aspartylphosphate" evidence="5">
    <location>
        <position position="54"/>
    </location>
</feature>
<dbReference type="RefSeq" id="WP_132402821.1">
    <property type="nucleotide sequence ID" value="NZ_SMKA01000012.1"/>
</dbReference>
<dbReference type="EMBL" id="SMKA01000012">
    <property type="protein sequence ID" value="TDC33653.1"/>
    <property type="molecule type" value="Genomic_DNA"/>
</dbReference>
<dbReference type="SUPFAM" id="SSF46894">
    <property type="entry name" value="C-terminal effector domain of the bipartite response regulators"/>
    <property type="match status" value="1"/>
</dbReference>
<evidence type="ECO:0000313" key="9">
    <source>
        <dbReference type="Proteomes" id="UP000295075"/>
    </source>
</evidence>
<dbReference type="Pfam" id="PF00196">
    <property type="entry name" value="GerE"/>
    <property type="match status" value="1"/>
</dbReference>
<dbReference type="GO" id="GO:0006355">
    <property type="term" value="P:regulation of DNA-templated transcription"/>
    <property type="evidence" value="ECO:0007669"/>
    <property type="project" value="InterPro"/>
</dbReference>